<evidence type="ECO:0000313" key="4">
    <source>
        <dbReference type="EMBL" id="THU95661.1"/>
    </source>
</evidence>
<proteinExistence type="predicted"/>
<accession>A0A4S8M1F5</accession>
<keyword evidence="5" id="KW-1185">Reference proteome</keyword>
<name>A0A4S8M1F5_DENBC</name>
<dbReference type="EMBL" id="ML179195">
    <property type="protein sequence ID" value="THU95661.1"/>
    <property type="molecule type" value="Genomic_DNA"/>
</dbReference>
<dbReference type="GO" id="GO:0016020">
    <property type="term" value="C:membrane"/>
    <property type="evidence" value="ECO:0007669"/>
    <property type="project" value="InterPro"/>
</dbReference>
<dbReference type="Pfam" id="PF21678">
    <property type="entry name" value="Csf1_N"/>
    <property type="match status" value="1"/>
</dbReference>
<feature type="region of interest" description="Disordered" evidence="1">
    <location>
        <begin position="2848"/>
        <end position="2869"/>
    </location>
</feature>
<gene>
    <name evidence="4" type="ORF">K435DRAFT_829044</name>
</gene>
<keyword evidence="2" id="KW-0812">Transmembrane</keyword>
<evidence type="ECO:0000259" key="3">
    <source>
        <dbReference type="Pfam" id="PF21678"/>
    </source>
</evidence>
<feature type="transmembrane region" description="Helical" evidence="2">
    <location>
        <begin position="6"/>
        <end position="36"/>
    </location>
</feature>
<keyword evidence="2" id="KW-1133">Transmembrane helix</keyword>
<reference evidence="4 5" key="1">
    <citation type="journal article" date="2019" name="Nat. Ecol. Evol.">
        <title>Megaphylogeny resolves global patterns of mushroom evolution.</title>
        <authorList>
            <person name="Varga T."/>
            <person name="Krizsan K."/>
            <person name="Foldi C."/>
            <person name="Dima B."/>
            <person name="Sanchez-Garcia M."/>
            <person name="Sanchez-Ramirez S."/>
            <person name="Szollosi G.J."/>
            <person name="Szarkandi J.G."/>
            <person name="Papp V."/>
            <person name="Albert L."/>
            <person name="Andreopoulos W."/>
            <person name="Angelini C."/>
            <person name="Antonin V."/>
            <person name="Barry K.W."/>
            <person name="Bougher N.L."/>
            <person name="Buchanan P."/>
            <person name="Buyck B."/>
            <person name="Bense V."/>
            <person name="Catcheside P."/>
            <person name="Chovatia M."/>
            <person name="Cooper J."/>
            <person name="Damon W."/>
            <person name="Desjardin D."/>
            <person name="Finy P."/>
            <person name="Geml J."/>
            <person name="Haridas S."/>
            <person name="Hughes K."/>
            <person name="Justo A."/>
            <person name="Karasinski D."/>
            <person name="Kautmanova I."/>
            <person name="Kiss B."/>
            <person name="Kocsube S."/>
            <person name="Kotiranta H."/>
            <person name="LaButti K.M."/>
            <person name="Lechner B.E."/>
            <person name="Liimatainen K."/>
            <person name="Lipzen A."/>
            <person name="Lukacs Z."/>
            <person name="Mihaltcheva S."/>
            <person name="Morgado L.N."/>
            <person name="Niskanen T."/>
            <person name="Noordeloos M.E."/>
            <person name="Ohm R.A."/>
            <person name="Ortiz-Santana B."/>
            <person name="Ovrebo C."/>
            <person name="Racz N."/>
            <person name="Riley R."/>
            <person name="Savchenko A."/>
            <person name="Shiryaev A."/>
            <person name="Soop K."/>
            <person name="Spirin V."/>
            <person name="Szebenyi C."/>
            <person name="Tomsovsky M."/>
            <person name="Tulloss R.E."/>
            <person name="Uehling J."/>
            <person name="Grigoriev I.V."/>
            <person name="Vagvolgyi C."/>
            <person name="Papp T."/>
            <person name="Martin F.M."/>
            <person name="Miettinen O."/>
            <person name="Hibbett D.S."/>
            <person name="Nagy L.G."/>
        </authorList>
    </citation>
    <scope>NUCLEOTIDE SEQUENCE [LARGE SCALE GENOMIC DNA]</scope>
    <source>
        <strain evidence="4 5">CBS 962.96</strain>
    </source>
</reference>
<organism evidence="4 5">
    <name type="scientific">Dendrothele bispora (strain CBS 962.96)</name>
    <dbReference type="NCBI Taxonomy" id="1314807"/>
    <lineage>
        <taxon>Eukaryota</taxon>
        <taxon>Fungi</taxon>
        <taxon>Dikarya</taxon>
        <taxon>Basidiomycota</taxon>
        <taxon>Agaricomycotina</taxon>
        <taxon>Agaricomycetes</taxon>
        <taxon>Agaricomycetidae</taxon>
        <taxon>Agaricales</taxon>
        <taxon>Agaricales incertae sedis</taxon>
        <taxon>Dendrothele</taxon>
    </lineage>
</organism>
<dbReference type="Proteomes" id="UP000297245">
    <property type="component" value="Unassembled WGS sequence"/>
</dbReference>
<dbReference type="GO" id="GO:0006113">
    <property type="term" value="P:fermentation"/>
    <property type="evidence" value="ECO:0007669"/>
    <property type="project" value="InterPro"/>
</dbReference>
<evidence type="ECO:0000256" key="1">
    <source>
        <dbReference type="SAM" id="MobiDB-lite"/>
    </source>
</evidence>
<protein>
    <recommendedName>
        <fullName evidence="3">Csf1 N-terminal domain-containing protein</fullName>
    </recommendedName>
</protein>
<dbReference type="InterPro" id="IPR048636">
    <property type="entry name" value="Csf1_N"/>
</dbReference>
<dbReference type="PANTHER" id="PTHR32085">
    <property type="entry name" value="PROTEIN CSF1"/>
    <property type="match status" value="1"/>
</dbReference>
<feature type="compositionally biased region" description="Acidic residues" evidence="1">
    <location>
        <begin position="1174"/>
        <end position="1190"/>
    </location>
</feature>
<feature type="region of interest" description="Disordered" evidence="1">
    <location>
        <begin position="3092"/>
        <end position="3119"/>
    </location>
</feature>
<keyword evidence="2" id="KW-0472">Membrane</keyword>
<feature type="domain" description="Csf1 N-terminal" evidence="3">
    <location>
        <begin position="20"/>
        <end position="799"/>
    </location>
</feature>
<feature type="compositionally biased region" description="Polar residues" evidence="1">
    <location>
        <begin position="1128"/>
        <end position="1144"/>
    </location>
</feature>
<feature type="region of interest" description="Disordered" evidence="1">
    <location>
        <begin position="1122"/>
        <end position="1210"/>
    </location>
</feature>
<evidence type="ECO:0000256" key="2">
    <source>
        <dbReference type="SAM" id="Phobius"/>
    </source>
</evidence>
<evidence type="ECO:0000313" key="5">
    <source>
        <dbReference type="Proteomes" id="UP000297245"/>
    </source>
</evidence>
<sequence length="3202" mass="360782">MLNTILLIACICIVIASFLYVFYWNRFLAWLLGLLIRLLYWGDSESSIYLQIGSVQFSIISGRVLLKDVHYHSSNQTVKIVKAQVAWRYWVRQPTTEEEIGLSLGEDEKPTPRTSSCRIHLSLHGFEWFLYNRTAAYDHIMSQIYSQVSGQNLDRNESAQKSSAVNSNVPTAPSLITNSLRMRTPDFLQNAISWIRRQLPNLDPKDLLPLGIEIVKGAIVCGNPSTPSLMVAEFQRSDGTFGIIRSRSKYDLYKQMLTLHFKHASVQFTHNNDYCESMTATGQCLKHHINRYVLFPYRLQFRIAYCHRESVSNRRMFYGHFNGFSKLWSQLGLSKVVSEHFSFLRKSENPVNQRRKSEKGHQEDTPLGADFGILEYAIERKLLETPLLQLCYYVDVAGFVPQPPHAHPHGLGFDIGNGDVGPEWGLDIVVFGGTLKYGPWADRQRAELQRAFFPPTYQNVEETPRLQPNDRRVWTAFRIFIELREDTTLVVPFREASKDWQWDGLTRDILRPRRREYALLHLTAGDKSSISYLMPMIADSNGYVPILEVHLDTITVTSSLNDIRLINAESCRVHCELPSPLAWDAEREWRISVSLRNPILYLLRDHINLFTDLGKDWSTGSPSDYYRFVPMVYKFTMDMHHYQLHLYANDHNIIDKPLIKDENALFVLSGARLQTIVKIPSNIFRPYSTIVSFSVDVPNAAINLSLPRWNTNALHSPKEGNNVAHLGFLRIDGSYLYYSEVRKGNVEQLKLDFTAHDVAFKALGWSIRYFMILKDNYFGSFTHFSTLYEYLDKRKKGDPPGDPIDFKYREGKSNMMQVEMSVVVKNGLVVLPIGLPGYETSVRSDSHDPGIGRCILLSLPELQLHFRMHDFYMEMSLNTHTIFGSVEDNYPETAVHSKRDSRSCLVIDSLDITANRLFGAPPRTLTYLCIWEIHFGRVKATCSAAEWSALAAAGKGFMFNFDDLLNAPAKDYSLPTLPDLTFLKLTLETADIIWKAGGAILAFSIPLGLQLESNDMGGSFHRKLLSVALPRLNVKFLLEYPGVNHLFEAADVTTDFFLDVFSSPSGWGEKSAVQADFVLGQDLSTGRVKEMLDHKRGNIPTYRDGVYIPPISLPSPSAYRRYPFNHARNPSDQSLDSIASQSSVSDDESAPAAVRDARLTTGRTIPSRPLMPVEDADENLSTGDESDNEDLTERSETDWPDSDGSGFDEPHSTLRLYRNFTKHYVSRYLQDAAEWDGPPLEMIRDGKLPDFATSSDSNDVDQLYSAYPIPFTYTVENSDTTVYRVTQHEGTSVFITPILVQVIEILEADVKNAISSPEIFIDSFLVTYLSTVSEGKKVNSTIGGHVAFDIRMQKIALRLLQHVEPSHRLSEAVHHDEMRNGLVADRFSLLSFTMQAVRISGQTSPELVFSHASCVKAQLDLAANDGEHHFQPPCMTIYLHDFFSIHTKSMTEISCSKFETHISHDLPEILVLTVSVSTTVLLGFMETARKLRSSLADSHLSFFYHILQVSNNAAVIDPLSTIQPSFLVQTGTPQQLRTDPIFRLLFHLRHSLWDLKGNTERMDSGVTLDDLKPLLSSRLAVLDPEVDPASQLDWLRPLFPDLGPVNDSKPNGTVRQPSFLSVKMITLRIVISDPNRLPSELCLGDLVATLRSKDMDFIELFSTVRSKATSQVSLRKKPLYSVQKISFSLSLGDLEVTVHPDLINFLQQALRVKRQHAHVLPSLWSKSVDQDPSIGVEQGNKNLDIAISVQRISLQAVTENLTFEFSVIGLQNVSSLLDHHQHPVTHRPMNHSVIFKSISIQARSPSTRARGYNQLAELSLSDCSISTCVREDVTGPIIHVVCRIEGLHLKVPRSAIRTYRFFEEWREDFLPGIEATMQAFLSELERTPNESTTSPKLKKHRPSFQIHGMIGTIGVYLRVMRNTWVSWEGNNTVAYLTTSQSSLENIHQTFGVQLSSQIFHITSDSPNIDSDNRVKLELPPIFLSGRLDGASLHALVLMHFLELKAKPSHWDTLLVVQQKFGQDFNDLVTLVEESRLKRSKPKESPRRQGAPSDYSIFLKMDGFRIGFEGLSSNLYLECPGMNGRLESIPERAWSIMVTDLSLSLDPRIAPEQSSSSYRQHRSVFVVVDFKVASRNHSSGENIADILEISVSKIHAVMQPSSIGEIGDFVDHLQIEILERRERRAMELAAFKEKTQQLLKTFEVGTQEPREKKTSMDWLNEYSVQFTIRSVGVAFPLDDSGQQVNSHKLDPLRAFLFSIKSIQFSVERGETGQAKMEGFSFQFVPRFRQSISSDFAGENHETKNRLLYPKMQAQLRSSGSSSSRQFFVDASVSGFILDLDSAIPNYVFALADMYRSGKDRVARLSAAIPRTYEAPAKATNLPSSSFFAALTFSSGKVCMHSSETTDSSRPPSFIGVWNRSDSGAEVFNLPEVSVWAEYRPLPARTGHVDRGSSILMFKTTIHSSRNTLRPTLLPFFTDIVSLVETRLRTVSEQSQLPAVAASKDAINYTDSIESQTSPSSLQISFSLRIDQSRLELTCYPDVNVVAALNWDSGGFMVTASPGARKVTFSGSVAGLTIGLKHGFLSEDCVRLDARNLAFSVTFGKMDTEQNRTISSISFVLDTEFLGGVKFSRLQDILCFKAVWLDRIPLFNTTENHADPTVSAATSLDSLKQEFTTLVLIRIRQIKLEIDLGQSISSVVLHLENSVLRSKFTQASNEVSLCVRHVSAAARGNVAGYADVSNCVFQTVRRIEDPYSGKASHTRMLELRMTSGPLIVVLESDYQKLLHYRAEPLEVEILDDWSKTPSESDDDRPLQLSFTVTSPEVVAVATVGTIPKLLSYANKFRANLEAQREGASRESQTFRISRSPRPDNPLSAVAEAMINSARSRLEEAGYSLSYTIKQHMSLRLDLLRLVVFPRTMADVEVAQFVGQNVRGRLDRLVESEAPAAKRDIKLSFSLMKISRYTQLGHVVMPPSSELSDGKEWLEELLKDANGTDIVGLPSMVMHMKSEETKDGVQKVLHYDFDSKFVRHKDRQQAEDIYITLNVGLYSWLTVLRKTLTREMEQAKTTGTVRPFDVPTLDIPRSATITRRMVPPLQTSPTPLDSTARPVESEQDEPPLSALPVESTGLIYRPGSRHIERLTMRQLGDATPDVMHPFFMKKAGFRLEDSLPQYVHEYATAPLEEIMEALLKLYSRQLLIGKSVE</sequence>
<dbReference type="PANTHER" id="PTHR32085:SF3">
    <property type="entry name" value="PROTEIN CSF1"/>
    <property type="match status" value="1"/>
</dbReference>
<dbReference type="InterPro" id="IPR029636">
    <property type="entry name" value="Csf1"/>
</dbReference>
<dbReference type="OrthoDB" id="10051416at2759"/>